<gene>
    <name evidence="2" type="ORF">SAMN02745781_03974</name>
</gene>
<proteinExistence type="predicted"/>
<dbReference type="Pfam" id="PF06776">
    <property type="entry name" value="IalB"/>
    <property type="match status" value="1"/>
</dbReference>
<sequence>MCRHFCFKFFSITVALLATTITFGASLALAADAPQPSEPRDTTATYGDWVLHCIQRPNANNKNSQKNRANCEIVQSATVKGQSRPVMQLAVGQLPNQKGFTITTVLPTDVSIPGQVNVVVNTEKKAADNKDDSLALALTRCLPNGCVAVAKLTSALRTKMGAAKVGQLQFIRANGQKVGFPLSWMGFTQAMAALETKD</sequence>
<dbReference type="EMBL" id="FQUH01000028">
    <property type="protein sequence ID" value="SHG10046.1"/>
    <property type="molecule type" value="Genomic_DNA"/>
</dbReference>
<dbReference type="InterPro" id="IPR038696">
    <property type="entry name" value="IalB_sf"/>
</dbReference>
<dbReference type="AlphaFoldDB" id="A0A1M5H2F9"/>
<evidence type="ECO:0000313" key="2">
    <source>
        <dbReference type="EMBL" id="SHG10046.1"/>
    </source>
</evidence>
<organism evidence="2 3">
    <name type="scientific">Vibrio gazogenes DSM 21264 = NBRC 103151</name>
    <dbReference type="NCBI Taxonomy" id="1123492"/>
    <lineage>
        <taxon>Bacteria</taxon>
        <taxon>Pseudomonadati</taxon>
        <taxon>Pseudomonadota</taxon>
        <taxon>Gammaproteobacteria</taxon>
        <taxon>Vibrionales</taxon>
        <taxon>Vibrionaceae</taxon>
        <taxon>Vibrio</taxon>
    </lineage>
</organism>
<protein>
    <submittedName>
        <fullName evidence="2">Invasion protein IalB, involved in pathogenesis</fullName>
    </submittedName>
</protein>
<evidence type="ECO:0000256" key="1">
    <source>
        <dbReference type="SAM" id="SignalP"/>
    </source>
</evidence>
<feature type="signal peptide" evidence="1">
    <location>
        <begin position="1"/>
        <end position="30"/>
    </location>
</feature>
<name>A0A1M5H2F9_VIBGA</name>
<evidence type="ECO:0000313" key="3">
    <source>
        <dbReference type="Proteomes" id="UP000184159"/>
    </source>
</evidence>
<dbReference type="Gene3D" id="2.60.40.1880">
    <property type="entry name" value="Invasion associated locus B (IalB) protein"/>
    <property type="match status" value="1"/>
</dbReference>
<dbReference type="RefSeq" id="WP_072963309.1">
    <property type="nucleotide sequence ID" value="NZ_FQUH01000028.1"/>
</dbReference>
<dbReference type="InterPro" id="IPR010642">
    <property type="entry name" value="Invasion_prot_B"/>
</dbReference>
<keyword evidence="3" id="KW-1185">Reference proteome</keyword>
<dbReference type="Proteomes" id="UP000184159">
    <property type="component" value="Unassembled WGS sequence"/>
</dbReference>
<feature type="chain" id="PRO_5012522273" evidence="1">
    <location>
        <begin position="31"/>
        <end position="198"/>
    </location>
</feature>
<reference evidence="3" key="1">
    <citation type="submission" date="2016-11" db="EMBL/GenBank/DDBJ databases">
        <authorList>
            <person name="Varghese N."/>
            <person name="Submissions S."/>
        </authorList>
    </citation>
    <scope>NUCLEOTIDE SEQUENCE [LARGE SCALE GENOMIC DNA]</scope>
    <source>
        <strain evidence="3">DSM 21264</strain>
    </source>
</reference>
<accession>A0A1M5H2F9</accession>
<keyword evidence="1" id="KW-0732">Signal</keyword>